<dbReference type="CDD" id="cd01949">
    <property type="entry name" value="GGDEF"/>
    <property type="match status" value="1"/>
</dbReference>
<dbReference type="Pfam" id="PF00571">
    <property type="entry name" value="CBS"/>
    <property type="match status" value="1"/>
</dbReference>
<evidence type="ECO:0000313" key="3">
    <source>
        <dbReference type="EMBL" id="SFN95133.1"/>
    </source>
</evidence>
<dbReference type="SUPFAM" id="SSF141868">
    <property type="entry name" value="EAL domain-like"/>
    <property type="match status" value="1"/>
</dbReference>
<dbReference type="InterPro" id="IPR043128">
    <property type="entry name" value="Rev_trsase/Diguanyl_cyclase"/>
</dbReference>
<dbReference type="RefSeq" id="WP_074912455.1">
    <property type="nucleotide sequence ID" value="NZ_FOVK01000008.1"/>
</dbReference>
<dbReference type="PANTHER" id="PTHR33121:SF76">
    <property type="entry name" value="SIGNALING PROTEIN"/>
    <property type="match status" value="1"/>
</dbReference>
<feature type="domain" description="GGDEF" evidence="2">
    <location>
        <begin position="434"/>
        <end position="560"/>
    </location>
</feature>
<dbReference type="PROSITE" id="PS50883">
    <property type="entry name" value="EAL"/>
    <property type="match status" value="1"/>
</dbReference>
<dbReference type="Pfam" id="PF00990">
    <property type="entry name" value="GGDEF"/>
    <property type="match status" value="1"/>
</dbReference>
<dbReference type="GO" id="GO:0071111">
    <property type="term" value="F:cyclic-guanylate-specific phosphodiesterase activity"/>
    <property type="evidence" value="ECO:0007669"/>
    <property type="project" value="InterPro"/>
</dbReference>
<dbReference type="SUPFAM" id="SSF54631">
    <property type="entry name" value="CBS-domain pair"/>
    <property type="match status" value="1"/>
</dbReference>
<dbReference type="Pfam" id="PF00563">
    <property type="entry name" value="EAL"/>
    <property type="match status" value="1"/>
</dbReference>
<gene>
    <name evidence="3" type="ORF">SAMN04488695_10884</name>
</gene>
<dbReference type="SMART" id="SM00052">
    <property type="entry name" value="EAL"/>
    <property type="match status" value="1"/>
</dbReference>
<evidence type="ECO:0000259" key="2">
    <source>
        <dbReference type="PROSITE" id="PS50887"/>
    </source>
</evidence>
<dbReference type="CDD" id="cd01948">
    <property type="entry name" value="EAL"/>
    <property type="match status" value="1"/>
</dbReference>
<dbReference type="Gene3D" id="3.20.20.450">
    <property type="entry name" value="EAL domain"/>
    <property type="match status" value="1"/>
</dbReference>
<dbReference type="EMBL" id="FOVK01000008">
    <property type="protein sequence ID" value="SFN95133.1"/>
    <property type="molecule type" value="Genomic_DNA"/>
</dbReference>
<sequence>MTGTMEALSRIIAEKKLYAVFQPILSLSTGTILGYEALSRISEDGLFSSPEELFIAAKEQNRLWELEQLARSISLKAARCFMAPPISKKLFLNVNPHILQDDSFIRGFTKEFLMEYGISPRQVIFEITERNVISDMKSFKTIICHYKSQDYTIAIDDVGAGYSGLNLISDVDPTFIKIDMKLIRDIHVSPLKRAIVKGLMEFSKASKIMLIAEGVETYEELDCVLHLGVQYAQGYLIKKPEREITPISSEVLDFIHSQKLRKNPQSVLPYSYQEVRHLAGPIEILSPKSTVFEAYHLLKLQKDSLGICILQDSKVEGILTREKLSLLLSGQYGFTLNQNKPLSQVMDKDFLSVEGSSPVNLVSSLAMERSQDKLYDFIVVEEKERYFGVITIKDLLEKSYEMELYKAKHQNPLTGLPGNLFIEQKLHELVKKEKEFYAYYLDIDHFKAFNDVYGFEKGDLVIRLLADSLTKELPSHQFIGHIGGDDFVVLLNDPSCIHKVLQAVERFEKEILSFYTNEDRTHGYIHTENRNGYPEKFPLMTLTAVCVRSAPPNHLSLTEISERLAKEKVLEKKKKNKIHHREESLA</sequence>
<dbReference type="Gene3D" id="3.10.580.10">
    <property type="entry name" value="CBS-domain"/>
    <property type="match status" value="1"/>
</dbReference>
<dbReference type="PROSITE" id="PS50887">
    <property type="entry name" value="GGDEF"/>
    <property type="match status" value="1"/>
</dbReference>
<dbReference type="NCBIfam" id="TIGR00254">
    <property type="entry name" value="GGDEF"/>
    <property type="match status" value="1"/>
</dbReference>
<dbReference type="Proteomes" id="UP000181899">
    <property type="component" value="Unassembled WGS sequence"/>
</dbReference>
<organism evidence="3 4">
    <name type="scientific">Proteiniclasticum ruminis</name>
    <dbReference type="NCBI Taxonomy" id="398199"/>
    <lineage>
        <taxon>Bacteria</taxon>
        <taxon>Bacillati</taxon>
        <taxon>Bacillota</taxon>
        <taxon>Clostridia</taxon>
        <taxon>Eubacteriales</taxon>
        <taxon>Clostridiaceae</taxon>
        <taxon>Proteiniclasticum</taxon>
    </lineage>
</organism>
<dbReference type="PANTHER" id="PTHR33121">
    <property type="entry name" value="CYCLIC DI-GMP PHOSPHODIESTERASE PDEF"/>
    <property type="match status" value="1"/>
</dbReference>
<reference evidence="3 4" key="1">
    <citation type="submission" date="2016-10" db="EMBL/GenBank/DDBJ databases">
        <authorList>
            <person name="de Groot N.N."/>
        </authorList>
    </citation>
    <scope>NUCLEOTIDE SEQUENCE [LARGE SCALE GENOMIC DNA]</scope>
    <source>
        <strain evidence="3 4">ML2</strain>
    </source>
</reference>
<dbReference type="InterPro" id="IPR029787">
    <property type="entry name" value="Nucleotide_cyclase"/>
</dbReference>
<dbReference type="SMART" id="SM00267">
    <property type="entry name" value="GGDEF"/>
    <property type="match status" value="1"/>
</dbReference>
<evidence type="ECO:0000259" key="1">
    <source>
        <dbReference type="PROSITE" id="PS50883"/>
    </source>
</evidence>
<dbReference type="InterPro" id="IPR050706">
    <property type="entry name" value="Cyclic-di-GMP_PDE-like"/>
</dbReference>
<dbReference type="Gene3D" id="3.30.70.270">
    <property type="match status" value="1"/>
</dbReference>
<name>A0A1I5D7G7_9CLOT</name>
<feature type="domain" description="EAL" evidence="1">
    <location>
        <begin position="1"/>
        <end position="254"/>
    </location>
</feature>
<dbReference type="SUPFAM" id="SSF55073">
    <property type="entry name" value="Nucleotide cyclase"/>
    <property type="match status" value="1"/>
</dbReference>
<keyword evidence="4" id="KW-1185">Reference proteome</keyword>
<proteinExistence type="predicted"/>
<accession>A0A1I5D7G7</accession>
<dbReference type="InterPro" id="IPR035919">
    <property type="entry name" value="EAL_sf"/>
</dbReference>
<dbReference type="AlphaFoldDB" id="A0A1I5D7G7"/>
<dbReference type="InterPro" id="IPR046342">
    <property type="entry name" value="CBS_dom_sf"/>
</dbReference>
<protein>
    <submittedName>
        <fullName evidence="3">Diguanylate cyclase (GGDEF) domain-containing protein</fullName>
    </submittedName>
</protein>
<dbReference type="InterPro" id="IPR000644">
    <property type="entry name" value="CBS_dom"/>
</dbReference>
<evidence type="ECO:0000313" key="4">
    <source>
        <dbReference type="Proteomes" id="UP000181899"/>
    </source>
</evidence>
<dbReference type="InterPro" id="IPR000160">
    <property type="entry name" value="GGDEF_dom"/>
</dbReference>
<dbReference type="InterPro" id="IPR001633">
    <property type="entry name" value="EAL_dom"/>
</dbReference>